<comment type="subcellular location">
    <subcellularLocation>
        <location evidence="1">Membrane</location>
        <topology evidence="1">Single-pass membrane protein</topology>
    </subcellularLocation>
</comment>
<accession>A0A1L9WGD9</accession>
<evidence type="ECO:0000256" key="4">
    <source>
        <dbReference type="ARBA" id="ARBA00023136"/>
    </source>
</evidence>
<dbReference type="SUPFAM" id="SSF50630">
    <property type="entry name" value="Acid proteases"/>
    <property type="match status" value="1"/>
</dbReference>
<dbReference type="AlphaFoldDB" id="A0A1L9WGD9"/>
<dbReference type="OMA" id="YSFGMHI"/>
<dbReference type="OrthoDB" id="4074350at2759"/>
<dbReference type="Proteomes" id="UP000184546">
    <property type="component" value="Unassembled WGS sequence"/>
</dbReference>
<dbReference type="EMBL" id="KV878990">
    <property type="protein sequence ID" value="OJJ95203.1"/>
    <property type="molecule type" value="Genomic_DNA"/>
</dbReference>
<dbReference type="PROSITE" id="PS51767">
    <property type="entry name" value="PEPTIDASE_A1"/>
    <property type="match status" value="1"/>
</dbReference>
<sequence>MQRISLLVLAVLDATYAASPYVMNWSSQAYGPDGPWQAVTVEVGSNKQPVALYPGATYTTTILADSICTNKTVSATCYASQAGTYNQTESTSAHLLSKSSWETLYWAVEGKGIEEDLGDQISFGPTVPNVSIQAIDQTYQTYPNGKAYPVQVGNLALGAPWSTATVDNVTLNMITPWLYNSGGDNAIPSYSYGMHIGSVSPAIPASLVLGGYDQSRVLGTVSAQSITSTSGTFQISLKDIGLGLIGNNTPAGFTSQGGLFQHGEGESTAEVVTIDPTKPYMYLPEATCNAITASLPVSFNQSLGLYFWDTTSSNYANLTSSATYLSFTFSLNNATSQNITIKVPLAQLALTLQEPLVEQNQTYFPCFLSTDTPVLGRAFLQSAFVGVNYHEGANSGTWFLAQAPGPSVSNAAITTITVSAKSIAGTNASWETSWAEYFHLDTTTTSQNTTTVASESGGLSAGAKAGIGVGVGVGGALVIAAVVLWMMRRKQRQRQNAGEKRNPGEGGFVELPARVTEGPPRELDTKKQMQARELAGAEPPRYELE</sequence>
<feature type="region of interest" description="Disordered" evidence="5">
    <location>
        <begin position="492"/>
        <end position="545"/>
    </location>
</feature>
<keyword evidence="4 6" id="KW-0472">Membrane</keyword>
<keyword evidence="10" id="KW-1185">Reference proteome</keyword>
<dbReference type="InterPro" id="IPR051694">
    <property type="entry name" value="Immunoregulatory_rcpt-like"/>
</dbReference>
<dbReference type="GO" id="GO:0016020">
    <property type="term" value="C:membrane"/>
    <property type="evidence" value="ECO:0007669"/>
    <property type="project" value="UniProtKB-SubCell"/>
</dbReference>
<evidence type="ECO:0000313" key="10">
    <source>
        <dbReference type="Proteomes" id="UP000184546"/>
    </source>
</evidence>
<keyword evidence="7" id="KW-0732">Signal</keyword>
<evidence type="ECO:0000256" key="6">
    <source>
        <dbReference type="SAM" id="Phobius"/>
    </source>
</evidence>
<evidence type="ECO:0000256" key="2">
    <source>
        <dbReference type="ARBA" id="ARBA00022692"/>
    </source>
</evidence>
<feature type="domain" description="Peptidase A1" evidence="8">
    <location>
        <begin position="37"/>
        <end position="398"/>
    </location>
</feature>
<feature type="transmembrane region" description="Helical" evidence="6">
    <location>
        <begin position="465"/>
        <end position="486"/>
    </location>
</feature>
<evidence type="ECO:0000256" key="1">
    <source>
        <dbReference type="ARBA" id="ARBA00004167"/>
    </source>
</evidence>
<feature type="signal peptide" evidence="7">
    <location>
        <begin position="1"/>
        <end position="17"/>
    </location>
</feature>
<dbReference type="VEuPathDB" id="FungiDB:ASPACDRAFT_47947"/>
<evidence type="ECO:0000256" key="3">
    <source>
        <dbReference type="ARBA" id="ARBA00022989"/>
    </source>
</evidence>
<dbReference type="GeneID" id="30975843"/>
<keyword evidence="3 6" id="KW-1133">Transmembrane helix</keyword>
<evidence type="ECO:0000256" key="5">
    <source>
        <dbReference type="SAM" id="MobiDB-lite"/>
    </source>
</evidence>
<feature type="chain" id="PRO_5012024619" description="Peptidase A1 domain-containing protein" evidence="7">
    <location>
        <begin position="18"/>
        <end position="545"/>
    </location>
</feature>
<dbReference type="Gene3D" id="2.40.70.10">
    <property type="entry name" value="Acid Proteases"/>
    <property type="match status" value="1"/>
</dbReference>
<dbReference type="InterPro" id="IPR021109">
    <property type="entry name" value="Peptidase_aspartic_dom_sf"/>
</dbReference>
<name>A0A1L9WGD9_ASPA1</name>
<proteinExistence type="predicted"/>
<dbReference type="PANTHER" id="PTHR15549">
    <property type="entry name" value="PAIRED IMMUNOGLOBULIN-LIKE TYPE 2 RECEPTOR"/>
    <property type="match status" value="1"/>
</dbReference>
<protein>
    <recommendedName>
        <fullName evidence="8">Peptidase A1 domain-containing protein</fullName>
    </recommendedName>
</protein>
<keyword evidence="2 6" id="KW-0812">Transmembrane</keyword>
<dbReference type="RefSeq" id="XP_020051543.1">
    <property type="nucleotide sequence ID" value="XM_020202029.1"/>
</dbReference>
<evidence type="ECO:0000256" key="7">
    <source>
        <dbReference type="SAM" id="SignalP"/>
    </source>
</evidence>
<reference evidence="10" key="1">
    <citation type="journal article" date="2017" name="Genome Biol.">
        <title>Comparative genomics reveals high biological diversity and specific adaptations in the industrially and medically important fungal genus Aspergillus.</title>
        <authorList>
            <person name="de Vries R.P."/>
            <person name="Riley R."/>
            <person name="Wiebenga A."/>
            <person name="Aguilar-Osorio G."/>
            <person name="Amillis S."/>
            <person name="Uchima C.A."/>
            <person name="Anderluh G."/>
            <person name="Asadollahi M."/>
            <person name="Askin M."/>
            <person name="Barry K."/>
            <person name="Battaglia E."/>
            <person name="Bayram O."/>
            <person name="Benocci T."/>
            <person name="Braus-Stromeyer S.A."/>
            <person name="Caldana C."/>
            <person name="Canovas D."/>
            <person name="Cerqueira G.C."/>
            <person name="Chen F."/>
            <person name="Chen W."/>
            <person name="Choi C."/>
            <person name="Clum A."/>
            <person name="Dos Santos R.A."/>
            <person name="Damasio A.R."/>
            <person name="Diallinas G."/>
            <person name="Emri T."/>
            <person name="Fekete E."/>
            <person name="Flipphi M."/>
            <person name="Freyberg S."/>
            <person name="Gallo A."/>
            <person name="Gournas C."/>
            <person name="Habgood R."/>
            <person name="Hainaut M."/>
            <person name="Harispe M.L."/>
            <person name="Henrissat B."/>
            <person name="Hilden K.S."/>
            <person name="Hope R."/>
            <person name="Hossain A."/>
            <person name="Karabika E."/>
            <person name="Karaffa L."/>
            <person name="Karanyi Z."/>
            <person name="Krasevec N."/>
            <person name="Kuo A."/>
            <person name="Kusch H."/>
            <person name="LaButti K."/>
            <person name="Lagendijk E.L."/>
            <person name="Lapidus A."/>
            <person name="Levasseur A."/>
            <person name="Lindquist E."/>
            <person name="Lipzen A."/>
            <person name="Logrieco A.F."/>
            <person name="MacCabe A."/>
            <person name="Maekelae M.R."/>
            <person name="Malavazi I."/>
            <person name="Melin P."/>
            <person name="Meyer V."/>
            <person name="Mielnichuk N."/>
            <person name="Miskei M."/>
            <person name="Molnar A.P."/>
            <person name="Mule G."/>
            <person name="Ngan C.Y."/>
            <person name="Orejas M."/>
            <person name="Orosz E."/>
            <person name="Ouedraogo J.P."/>
            <person name="Overkamp K.M."/>
            <person name="Park H.-S."/>
            <person name="Perrone G."/>
            <person name="Piumi F."/>
            <person name="Punt P.J."/>
            <person name="Ram A.F."/>
            <person name="Ramon A."/>
            <person name="Rauscher S."/>
            <person name="Record E."/>
            <person name="Riano-Pachon D.M."/>
            <person name="Robert V."/>
            <person name="Roehrig J."/>
            <person name="Ruller R."/>
            <person name="Salamov A."/>
            <person name="Salih N.S."/>
            <person name="Samson R.A."/>
            <person name="Sandor E."/>
            <person name="Sanguinetti M."/>
            <person name="Schuetze T."/>
            <person name="Sepcic K."/>
            <person name="Shelest E."/>
            <person name="Sherlock G."/>
            <person name="Sophianopoulou V."/>
            <person name="Squina F.M."/>
            <person name="Sun H."/>
            <person name="Susca A."/>
            <person name="Todd R.B."/>
            <person name="Tsang A."/>
            <person name="Unkles S.E."/>
            <person name="van de Wiele N."/>
            <person name="van Rossen-Uffink D."/>
            <person name="Oliveira J.V."/>
            <person name="Vesth T.C."/>
            <person name="Visser J."/>
            <person name="Yu J.-H."/>
            <person name="Zhou M."/>
            <person name="Andersen M.R."/>
            <person name="Archer D.B."/>
            <person name="Baker S.E."/>
            <person name="Benoit I."/>
            <person name="Brakhage A.A."/>
            <person name="Braus G.H."/>
            <person name="Fischer R."/>
            <person name="Frisvad J.C."/>
            <person name="Goldman G.H."/>
            <person name="Houbraken J."/>
            <person name="Oakley B."/>
            <person name="Pocsi I."/>
            <person name="Scazzocchio C."/>
            <person name="Seiboth B."/>
            <person name="vanKuyk P.A."/>
            <person name="Wortman J."/>
            <person name="Dyer P.S."/>
            <person name="Grigoriev I.V."/>
        </authorList>
    </citation>
    <scope>NUCLEOTIDE SEQUENCE [LARGE SCALE GENOMIC DNA]</scope>
    <source>
        <strain evidence="10">ATCC 16872 / CBS 172.66 / WB 5094</strain>
    </source>
</reference>
<evidence type="ECO:0000313" key="9">
    <source>
        <dbReference type="EMBL" id="OJJ95203.1"/>
    </source>
</evidence>
<organism evidence="9 10">
    <name type="scientific">Aspergillus aculeatus (strain ATCC 16872 / CBS 172.66 / WB 5094)</name>
    <dbReference type="NCBI Taxonomy" id="690307"/>
    <lineage>
        <taxon>Eukaryota</taxon>
        <taxon>Fungi</taxon>
        <taxon>Dikarya</taxon>
        <taxon>Ascomycota</taxon>
        <taxon>Pezizomycotina</taxon>
        <taxon>Eurotiomycetes</taxon>
        <taxon>Eurotiomycetidae</taxon>
        <taxon>Eurotiales</taxon>
        <taxon>Aspergillaceae</taxon>
        <taxon>Aspergillus</taxon>
        <taxon>Aspergillus subgen. Circumdati</taxon>
    </lineage>
</organism>
<dbReference type="GO" id="GO:0071944">
    <property type="term" value="C:cell periphery"/>
    <property type="evidence" value="ECO:0007669"/>
    <property type="project" value="UniProtKB-ARBA"/>
</dbReference>
<evidence type="ECO:0000259" key="8">
    <source>
        <dbReference type="PROSITE" id="PS51767"/>
    </source>
</evidence>
<gene>
    <name evidence="9" type="ORF">ASPACDRAFT_47947</name>
</gene>
<dbReference type="InterPro" id="IPR033121">
    <property type="entry name" value="PEPTIDASE_A1"/>
</dbReference>